<feature type="signal peptide" evidence="1">
    <location>
        <begin position="1"/>
        <end position="19"/>
    </location>
</feature>
<feature type="chain" id="PRO_5017700832" evidence="1">
    <location>
        <begin position="20"/>
        <end position="401"/>
    </location>
</feature>
<sequence>MKKTLILYTVLFISFCAKAQDIKNLYFISGHPYDNTDEEFASYLWRYSESSLDTISLLSSKDDFLENVKVYPEQNLAVIHKSNSIRKKHLGHNHRLLFIDYQDSVRFSEVPIKIEEGKFEYYLSLTEESLLLDMFSNKKGSYFNKVDLENLNIKEADIKDFIHAKLTGIPGGMIDGKDYFLVYSNEQNGNLEIPLVGDRDERPRFSYALPEQYQFKSYQRHVIPINNSKIFVLHGKYEKASPKLGSSEIIYLNKENNSWNKVTIQGNMQKPRGFGEWISGYVFNDHIAGKNLPGAEKWTYRESGLSPKERWDYYPEYGEGNYPYAPGILYFYNAYTKEYFELETNQADSEVILIKDNTVIYRTYDELYAAEIIKGQKLGKSKLLLKDDRVPDIHWAFFGVK</sequence>
<dbReference type="AlphaFoldDB" id="A0A3D9L4N4"/>
<evidence type="ECO:0000256" key="1">
    <source>
        <dbReference type="SAM" id="SignalP"/>
    </source>
</evidence>
<accession>A0A3D9L4N4</accession>
<keyword evidence="1" id="KW-0732">Signal</keyword>
<name>A0A3D9L4N4_MARFU</name>
<reference evidence="2 3" key="1">
    <citation type="submission" date="2018-07" db="EMBL/GenBank/DDBJ databases">
        <title>Genomic Encyclopedia of Type Strains, Phase IV (KMG-IV): sequencing the most valuable type-strain genomes for metagenomic binning, comparative biology and taxonomic classification.</title>
        <authorList>
            <person name="Goeker M."/>
        </authorList>
    </citation>
    <scope>NUCLEOTIDE SEQUENCE [LARGE SCALE GENOMIC DNA]</scope>
    <source>
        <strain evidence="2 3">DSM 4134</strain>
    </source>
</reference>
<gene>
    <name evidence="2" type="ORF">C7460_105168</name>
</gene>
<organism evidence="2 3">
    <name type="scientific">Marinoscillum furvescens DSM 4134</name>
    <dbReference type="NCBI Taxonomy" id="1122208"/>
    <lineage>
        <taxon>Bacteria</taxon>
        <taxon>Pseudomonadati</taxon>
        <taxon>Bacteroidota</taxon>
        <taxon>Cytophagia</taxon>
        <taxon>Cytophagales</taxon>
        <taxon>Reichenbachiellaceae</taxon>
        <taxon>Marinoscillum</taxon>
    </lineage>
</organism>
<dbReference type="OrthoDB" id="1518800at2"/>
<dbReference type="EMBL" id="QREG01000005">
    <property type="protein sequence ID" value="REE00542.1"/>
    <property type="molecule type" value="Genomic_DNA"/>
</dbReference>
<evidence type="ECO:0000313" key="3">
    <source>
        <dbReference type="Proteomes" id="UP000256779"/>
    </source>
</evidence>
<comment type="caution">
    <text evidence="2">The sequence shown here is derived from an EMBL/GenBank/DDBJ whole genome shotgun (WGS) entry which is preliminary data.</text>
</comment>
<dbReference type="Proteomes" id="UP000256779">
    <property type="component" value="Unassembled WGS sequence"/>
</dbReference>
<dbReference type="RefSeq" id="WP_115867542.1">
    <property type="nucleotide sequence ID" value="NZ_QREG01000005.1"/>
</dbReference>
<keyword evidence="3" id="KW-1185">Reference proteome</keyword>
<proteinExistence type="predicted"/>
<protein>
    <submittedName>
        <fullName evidence="2">Uncharacterized protein</fullName>
    </submittedName>
</protein>
<evidence type="ECO:0000313" key="2">
    <source>
        <dbReference type="EMBL" id="REE00542.1"/>
    </source>
</evidence>